<reference evidence="1 2" key="1">
    <citation type="journal article" date="2012" name="J. Bacteriol.">
        <title>Genome Sequence of Blastococcus saxobsidens DD2, a Stone-Inhabiting Bacterium.</title>
        <authorList>
            <person name="Chouaia B."/>
            <person name="Crotti E."/>
            <person name="Brusetti L."/>
            <person name="Daffonchio D."/>
            <person name="Essoussi I."/>
            <person name="Nouioui I."/>
            <person name="Sbissi I."/>
            <person name="Ghodhbane-Gtari F."/>
            <person name="Gtari M."/>
            <person name="Vacherie B."/>
            <person name="Barbe V."/>
            <person name="Medigue C."/>
            <person name="Gury J."/>
            <person name="Pujic P."/>
            <person name="Normand P."/>
        </authorList>
    </citation>
    <scope>NUCLEOTIDE SEQUENCE [LARGE SCALE GENOMIC DNA]</scope>
    <source>
        <strain evidence="1 2">DD2</strain>
    </source>
</reference>
<gene>
    <name evidence="1" type="ordered locus">BLASA_0893</name>
</gene>
<dbReference type="AlphaFoldDB" id="H6RTI6"/>
<accession>H6RTI6</accession>
<dbReference type="EMBL" id="FO117623">
    <property type="protein sequence ID" value="CCG01844.1"/>
    <property type="molecule type" value="Genomic_DNA"/>
</dbReference>
<protein>
    <submittedName>
        <fullName evidence="1">Uncharacterized protein</fullName>
    </submittedName>
</protein>
<evidence type="ECO:0000313" key="2">
    <source>
        <dbReference type="Proteomes" id="UP000007517"/>
    </source>
</evidence>
<name>H6RTI6_BLASD</name>
<dbReference type="Proteomes" id="UP000007517">
    <property type="component" value="Chromosome"/>
</dbReference>
<organism evidence="1 2">
    <name type="scientific">Blastococcus saxobsidens (strain DD2)</name>
    <dbReference type="NCBI Taxonomy" id="1146883"/>
    <lineage>
        <taxon>Bacteria</taxon>
        <taxon>Bacillati</taxon>
        <taxon>Actinomycetota</taxon>
        <taxon>Actinomycetes</taxon>
        <taxon>Geodermatophilales</taxon>
        <taxon>Geodermatophilaceae</taxon>
        <taxon>Blastococcus</taxon>
    </lineage>
</organism>
<proteinExistence type="predicted"/>
<keyword evidence="2" id="KW-1185">Reference proteome</keyword>
<dbReference type="HOGENOM" id="CLU_3022908_0_0_11"/>
<dbReference type="STRING" id="1146883.BLASA_0893"/>
<reference evidence="2" key="2">
    <citation type="submission" date="2012-02" db="EMBL/GenBank/DDBJ databases">
        <title>Complete genome sequence of Blastococcus saxobsidens strain DD2.</title>
        <authorList>
            <person name="Genoscope."/>
        </authorList>
    </citation>
    <scope>NUCLEOTIDE SEQUENCE [LARGE SCALE GENOMIC DNA]</scope>
    <source>
        <strain evidence="2">DD2</strain>
    </source>
</reference>
<dbReference type="KEGG" id="bsd:BLASA_0893"/>
<evidence type="ECO:0000313" key="1">
    <source>
        <dbReference type="EMBL" id="CCG01844.1"/>
    </source>
</evidence>
<sequence>MVATAIAVGSVTSDVFVVLLAHPSRPLMPQCARCLARGSHAGRRSTTHPSDLLSP</sequence>